<keyword evidence="2" id="KW-1133">Transmembrane helix</keyword>
<proteinExistence type="predicted"/>
<feature type="coiled-coil region" evidence="1">
    <location>
        <begin position="74"/>
        <end position="108"/>
    </location>
</feature>
<protein>
    <submittedName>
        <fullName evidence="3">Uncharacterized protein</fullName>
    </submittedName>
</protein>
<reference evidence="3 4" key="1">
    <citation type="journal article" date="2021" name="Int. J. Syst. Evol. Microbiol.">
        <title>Reticulibacter mediterranei gen. nov., sp. nov., within the new family Reticulibacteraceae fam. nov., and Ktedonospora formicarum gen. nov., sp. nov., Ktedonobacter robiniae sp. nov., Dictyobacter formicarum sp. nov. and Dictyobacter arantiisoli sp. nov., belonging to the class Ktedonobacteria.</title>
        <authorList>
            <person name="Yabe S."/>
            <person name="Zheng Y."/>
            <person name="Wang C.M."/>
            <person name="Sakai Y."/>
            <person name="Abe K."/>
            <person name="Yokota A."/>
            <person name="Donadio S."/>
            <person name="Cavaletti L."/>
            <person name="Monciardini P."/>
        </authorList>
    </citation>
    <scope>NUCLEOTIDE SEQUENCE [LARGE SCALE GENOMIC DNA]</scope>
    <source>
        <strain evidence="3 4">SOSP1-9</strain>
    </source>
</reference>
<comment type="caution">
    <text evidence="3">The sequence shown here is derived from an EMBL/GenBank/DDBJ whole genome shotgun (WGS) entry which is preliminary data.</text>
</comment>
<keyword evidence="4" id="KW-1185">Reference proteome</keyword>
<name>A0ABQ3VJM0_9CHLR</name>
<accession>A0ABQ3VJM0</accession>
<evidence type="ECO:0000256" key="2">
    <source>
        <dbReference type="SAM" id="Phobius"/>
    </source>
</evidence>
<sequence>MFSAEEVSQTTEALEQLPQTTEALEKLPRTFDHRSALNERRQQILQQKQSDKNTDTLPTLGAEAPGAKLAWRQVVQLREENRRLRASLEELQEGLKQLSDEKAQLQSRFDAEIAVIHSGHQQDIAHYQTHLLELMDERNRLHDEYAALKVVHQDFVQRFEQSVDEEIQQRLDALAQTLDGLNAQTKTPESLVRFAQTVGLRARSDGDRYLAEAVHIKREMERMTEALAEERQCLNEERCQLALLQQSASQQARLRQKLLDDRFRARWKAVSLSTSAGLLVLLVILQFTCLALLHVALAGMVTLALLLPILLCALLAAIMASPPVRFLKYVRESVPQRKKIASPAPPDVV</sequence>
<dbReference type="RefSeq" id="WP_201363655.1">
    <property type="nucleotide sequence ID" value="NZ_BNJJ01000011.1"/>
</dbReference>
<gene>
    <name evidence="3" type="ORF">KSZ_40290</name>
</gene>
<feature type="transmembrane region" description="Helical" evidence="2">
    <location>
        <begin position="291"/>
        <end position="318"/>
    </location>
</feature>
<keyword evidence="1" id="KW-0175">Coiled coil</keyword>
<dbReference type="Proteomes" id="UP000635565">
    <property type="component" value="Unassembled WGS sequence"/>
</dbReference>
<evidence type="ECO:0000256" key="1">
    <source>
        <dbReference type="SAM" id="Coils"/>
    </source>
</evidence>
<organism evidence="3 4">
    <name type="scientific">Dictyobacter formicarum</name>
    <dbReference type="NCBI Taxonomy" id="2778368"/>
    <lineage>
        <taxon>Bacteria</taxon>
        <taxon>Bacillati</taxon>
        <taxon>Chloroflexota</taxon>
        <taxon>Ktedonobacteria</taxon>
        <taxon>Ktedonobacterales</taxon>
        <taxon>Dictyobacteraceae</taxon>
        <taxon>Dictyobacter</taxon>
    </lineage>
</organism>
<keyword evidence="2" id="KW-0812">Transmembrane</keyword>
<feature type="transmembrane region" description="Helical" evidence="2">
    <location>
        <begin position="265"/>
        <end position="285"/>
    </location>
</feature>
<dbReference type="EMBL" id="BNJJ01000011">
    <property type="protein sequence ID" value="GHO86023.1"/>
    <property type="molecule type" value="Genomic_DNA"/>
</dbReference>
<keyword evidence="2" id="KW-0472">Membrane</keyword>
<evidence type="ECO:0000313" key="3">
    <source>
        <dbReference type="EMBL" id="GHO86023.1"/>
    </source>
</evidence>
<evidence type="ECO:0000313" key="4">
    <source>
        <dbReference type="Proteomes" id="UP000635565"/>
    </source>
</evidence>